<dbReference type="GO" id="GO:0051287">
    <property type="term" value="F:NAD binding"/>
    <property type="evidence" value="ECO:0007669"/>
    <property type="project" value="InterPro"/>
</dbReference>
<dbReference type="AlphaFoldDB" id="A0A328ATT2"/>
<evidence type="ECO:0000256" key="3">
    <source>
        <dbReference type="ARBA" id="ARBA00023027"/>
    </source>
</evidence>
<comment type="similarity">
    <text evidence="4">Belongs to the D-isomer specific 2-hydroxyacid dehydrogenase family.</text>
</comment>
<evidence type="ECO:0000256" key="4">
    <source>
        <dbReference type="RuleBase" id="RU003719"/>
    </source>
</evidence>
<dbReference type="FunFam" id="3.40.50.720:FF:000213">
    <property type="entry name" value="Putative 2-hydroxyacid dehydrogenase"/>
    <property type="match status" value="1"/>
</dbReference>
<keyword evidence="1" id="KW-0521">NADP</keyword>
<proteinExistence type="inferred from homology"/>
<gene>
    <name evidence="7" type="ORF">DJ021_01370</name>
</gene>
<dbReference type="GO" id="GO:0005829">
    <property type="term" value="C:cytosol"/>
    <property type="evidence" value="ECO:0007669"/>
    <property type="project" value="TreeGrafter"/>
</dbReference>
<dbReference type="GO" id="GO:0030267">
    <property type="term" value="F:glyoxylate reductase (NADPH) activity"/>
    <property type="evidence" value="ECO:0007669"/>
    <property type="project" value="TreeGrafter"/>
</dbReference>
<dbReference type="GO" id="GO:0016618">
    <property type="term" value="F:hydroxypyruvate reductase [NAD(P)H] activity"/>
    <property type="evidence" value="ECO:0007669"/>
    <property type="project" value="TreeGrafter"/>
</dbReference>
<protein>
    <submittedName>
        <fullName evidence="7">2-hydroxyacid dehydrogenase</fullName>
    </submittedName>
</protein>
<evidence type="ECO:0000313" key="8">
    <source>
        <dbReference type="Proteomes" id="UP000249842"/>
    </source>
</evidence>
<dbReference type="EMBL" id="QFYP01000001">
    <property type="protein sequence ID" value="RAK58542.1"/>
    <property type="molecule type" value="Genomic_DNA"/>
</dbReference>
<dbReference type="InterPro" id="IPR036291">
    <property type="entry name" value="NAD(P)-bd_dom_sf"/>
</dbReference>
<reference evidence="8" key="1">
    <citation type="submission" date="2018-05" db="EMBL/GenBank/DDBJ databases">
        <authorList>
            <person name="Li X."/>
        </authorList>
    </citation>
    <scope>NUCLEOTIDE SEQUENCE [LARGE SCALE GENOMIC DNA]</scope>
    <source>
        <strain evidence="8">HKS-05</strain>
    </source>
</reference>
<sequence length="322" mass="33770">MISKPAEILVLTPASEALIKGCARLGPCLRATRAEVLAGRVEGLAAVRAVAAWDVVVDGALFERLPALELVANQGVGYDKVDVAAATARGIAVTHTPDVLTDEVADFTLGLLIMTIRRLGEAERFLRAGRWEAGPFPLSHTLRGRRVGILGTGRIGKAVATRLEGFGVSLAYSGRRPQPDLAYPYFPDARQLAGAVDTLISILPGGAETRRLVDAEVLAALGADGVFVNVGRGSTVDEAALATALRTGVIAAAGLDVFEHEPHVGPELLELENAVLMPHVASATVHTRAAMSKLVVDNIAVWLADGRALTPTPETRAGLPVR</sequence>
<accession>A0A328ATT2</accession>
<feature type="domain" description="D-isomer specific 2-hydroxyacid dehydrogenase NAD-binding" evidence="6">
    <location>
        <begin position="109"/>
        <end position="281"/>
    </location>
</feature>
<evidence type="ECO:0000313" key="7">
    <source>
        <dbReference type="EMBL" id="RAK58542.1"/>
    </source>
</evidence>
<dbReference type="InterPro" id="IPR006139">
    <property type="entry name" value="D-isomer_2_OHA_DH_cat_dom"/>
</dbReference>
<keyword evidence="8" id="KW-1185">Reference proteome</keyword>
<evidence type="ECO:0000259" key="5">
    <source>
        <dbReference type="Pfam" id="PF00389"/>
    </source>
</evidence>
<dbReference type="Proteomes" id="UP000249842">
    <property type="component" value="Unassembled WGS sequence"/>
</dbReference>
<comment type="caution">
    <text evidence="7">The sequence shown here is derived from an EMBL/GenBank/DDBJ whole genome shotgun (WGS) entry which is preliminary data.</text>
</comment>
<dbReference type="InterPro" id="IPR006140">
    <property type="entry name" value="D-isomer_DH_NAD-bd"/>
</dbReference>
<dbReference type="SUPFAM" id="SSF51735">
    <property type="entry name" value="NAD(P)-binding Rossmann-fold domains"/>
    <property type="match status" value="1"/>
</dbReference>
<dbReference type="Gene3D" id="3.40.50.720">
    <property type="entry name" value="NAD(P)-binding Rossmann-like Domain"/>
    <property type="match status" value="2"/>
</dbReference>
<name>A0A328ATT2_9CAUL</name>
<dbReference type="SUPFAM" id="SSF52283">
    <property type="entry name" value="Formate/glycerate dehydrogenase catalytic domain-like"/>
    <property type="match status" value="1"/>
</dbReference>
<keyword evidence="2 4" id="KW-0560">Oxidoreductase</keyword>
<dbReference type="Pfam" id="PF02826">
    <property type="entry name" value="2-Hacid_dh_C"/>
    <property type="match status" value="1"/>
</dbReference>
<dbReference type="InterPro" id="IPR050223">
    <property type="entry name" value="D-isomer_2-hydroxyacid_DH"/>
</dbReference>
<organism evidence="7 8">
    <name type="scientific">Phenylobacterium hankyongense</name>
    <dbReference type="NCBI Taxonomy" id="1813876"/>
    <lineage>
        <taxon>Bacteria</taxon>
        <taxon>Pseudomonadati</taxon>
        <taxon>Pseudomonadota</taxon>
        <taxon>Alphaproteobacteria</taxon>
        <taxon>Caulobacterales</taxon>
        <taxon>Caulobacteraceae</taxon>
        <taxon>Phenylobacterium</taxon>
    </lineage>
</organism>
<keyword evidence="3" id="KW-0520">NAD</keyword>
<evidence type="ECO:0000256" key="1">
    <source>
        <dbReference type="ARBA" id="ARBA00022857"/>
    </source>
</evidence>
<evidence type="ECO:0000256" key="2">
    <source>
        <dbReference type="ARBA" id="ARBA00023002"/>
    </source>
</evidence>
<dbReference type="PANTHER" id="PTHR10996">
    <property type="entry name" value="2-HYDROXYACID DEHYDROGENASE-RELATED"/>
    <property type="match status" value="1"/>
</dbReference>
<dbReference type="OrthoDB" id="9793626at2"/>
<dbReference type="Pfam" id="PF00389">
    <property type="entry name" value="2-Hacid_dh"/>
    <property type="match status" value="1"/>
</dbReference>
<dbReference type="CDD" id="cd12156">
    <property type="entry name" value="HPPR"/>
    <property type="match status" value="1"/>
</dbReference>
<feature type="domain" description="D-isomer specific 2-hydroxyacid dehydrogenase catalytic" evidence="5">
    <location>
        <begin position="44"/>
        <end position="308"/>
    </location>
</feature>
<dbReference type="PANTHER" id="PTHR10996:SF178">
    <property type="entry name" value="2-HYDROXYACID DEHYDROGENASE YGL185C-RELATED"/>
    <property type="match status" value="1"/>
</dbReference>
<dbReference type="RefSeq" id="WP_111455834.1">
    <property type="nucleotide sequence ID" value="NZ_QFYP01000001.1"/>
</dbReference>
<evidence type="ECO:0000259" key="6">
    <source>
        <dbReference type="Pfam" id="PF02826"/>
    </source>
</evidence>